<reference evidence="2" key="1">
    <citation type="submission" date="2020-11" db="EMBL/GenBank/DDBJ databases">
        <title>Enhanced detection system for hospital associated transmission using whole genome sequencing surveillance.</title>
        <authorList>
            <person name="Harrison L.H."/>
            <person name="Van Tyne D."/>
            <person name="Marsh J.W."/>
            <person name="Griffith M.P."/>
            <person name="Snyder D.J."/>
            <person name="Cooper V.S."/>
            <person name="Mustapha M."/>
        </authorList>
    </citation>
    <scope>NUCLEOTIDE SEQUENCE</scope>
    <source>
        <strain evidence="2">STEN00091</strain>
    </source>
</reference>
<name>A0AA89W6L2_STEMA</name>
<accession>A0AA89W6L2</accession>
<dbReference type="EMBL" id="JADUNP010000002">
    <property type="protein sequence ID" value="MBH1650874.1"/>
    <property type="molecule type" value="Genomic_DNA"/>
</dbReference>
<sequence>MPDQQEKDPILLTRQDTQPTGHAAAQRRKSKVRLDLNNATQYQGLTIPNG</sequence>
<evidence type="ECO:0000313" key="3">
    <source>
        <dbReference type="Proteomes" id="UP000625930"/>
    </source>
</evidence>
<comment type="caution">
    <text evidence="2">The sequence shown here is derived from an EMBL/GenBank/DDBJ whole genome shotgun (WGS) entry which is preliminary data.</text>
</comment>
<gene>
    <name evidence="2" type="ORF">I5U67_01610</name>
</gene>
<evidence type="ECO:0000256" key="1">
    <source>
        <dbReference type="SAM" id="MobiDB-lite"/>
    </source>
</evidence>
<organism evidence="2 3">
    <name type="scientific">Stenotrophomonas maltophilia</name>
    <name type="common">Pseudomonas maltophilia</name>
    <name type="synonym">Xanthomonas maltophilia</name>
    <dbReference type="NCBI Taxonomy" id="40324"/>
    <lineage>
        <taxon>Bacteria</taxon>
        <taxon>Pseudomonadati</taxon>
        <taxon>Pseudomonadota</taxon>
        <taxon>Gammaproteobacteria</taxon>
        <taxon>Lysobacterales</taxon>
        <taxon>Lysobacteraceae</taxon>
        <taxon>Stenotrophomonas</taxon>
        <taxon>Stenotrophomonas maltophilia group</taxon>
    </lineage>
</organism>
<protein>
    <submittedName>
        <fullName evidence="2">Uncharacterized protein</fullName>
    </submittedName>
</protein>
<feature type="region of interest" description="Disordered" evidence="1">
    <location>
        <begin position="1"/>
        <end position="36"/>
    </location>
</feature>
<proteinExistence type="predicted"/>
<evidence type="ECO:0000313" key="2">
    <source>
        <dbReference type="EMBL" id="MBH1650874.1"/>
    </source>
</evidence>
<dbReference type="Proteomes" id="UP000625930">
    <property type="component" value="Unassembled WGS sequence"/>
</dbReference>
<dbReference type="AlphaFoldDB" id="A0AA89W6L2"/>